<dbReference type="EC" id="4.2.1.10" evidence="5 8"/>
<dbReference type="PROSITE" id="PS01029">
    <property type="entry name" value="DEHYDROQUINASE_II"/>
    <property type="match status" value="1"/>
</dbReference>
<comment type="catalytic activity">
    <reaction evidence="1 8">
        <text>3-dehydroquinate = 3-dehydroshikimate + H2O</text>
        <dbReference type="Rhea" id="RHEA:21096"/>
        <dbReference type="ChEBI" id="CHEBI:15377"/>
        <dbReference type="ChEBI" id="CHEBI:16630"/>
        <dbReference type="ChEBI" id="CHEBI:32364"/>
        <dbReference type="EC" id="4.2.1.10"/>
    </reaction>
</comment>
<dbReference type="NCBIfam" id="NF003806">
    <property type="entry name" value="PRK05395.1-3"/>
    <property type="match status" value="1"/>
</dbReference>
<evidence type="ECO:0000256" key="10">
    <source>
        <dbReference type="PIRSR" id="PIRSR001399-2"/>
    </source>
</evidence>
<dbReference type="PANTHER" id="PTHR21272:SF3">
    <property type="entry name" value="CATABOLIC 3-DEHYDROQUINASE"/>
    <property type="match status" value="1"/>
</dbReference>
<feature type="binding site" evidence="8 10">
    <location>
        <position position="88"/>
    </location>
    <ligand>
        <name>substrate</name>
    </ligand>
</feature>
<evidence type="ECO:0000256" key="3">
    <source>
        <dbReference type="ARBA" id="ARBA00011037"/>
    </source>
</evidence>
<evidence type="ECO:0000256" key="4">
    <source>
        <dbReference type="ARBA" id="ARBA00011193"/>
    </source>
</evidence>
<evidence type="ECO:0000256" key="1">
    <source>
        <dbReference type="ARBA" id="ARBA00001864"/>
    </source>
</evidence>
<comment type="subunit">
    <text evidence="4 8">Homododecamer.</text>
</comment>
<evidence type="ECO:0000256" key="7">
    <source>
        <dbReference type="ARBA" id="ARBA00023239"/>
    </source>
</evidence>
<dbReference type="EMBL" id="CADCUI010000079">
    <property type="protein sequence ID" value="CAA9365605.1"/>
    <property type="molecule type" value="Genomic_DNA"/>
</dbReference>
<evidence type="ECO:0000256" key="5">
    <source>
        <dbReference type="ARBA" id="ARBA00012060"/>
    </source>
</evidence>
<comment type="pathway">
    <text evidence="2 8">Metabolic intermediate biosynthesis; chorismate biosynthesis; chorismate from D-erythrose 4-phosphate and phosphoenolpyruvate: step 3/7.</text>
</comment>
<dbReference type="GO" id="GO:0019631">
    <property type="term" value="P:quinate catabolic process"/>
    <property type="evidence" value="ECO:0007669"/>
    <property type="project" value="TreeGrafter"/>
</dbReference>
<feature type="site" description="Transition state stabilizer" evidence="8 11">
    <location>
        <position position="19"/>
    </location>
</feature>
<dbReference type="AlphaFoldDB" id="A0A6J4MSR4"/>
<comment type="function">
    <text evidence="8">Catalyzes a trans-dehydration via an enolate intermediate.</text>
</comment>
<dbReference type="CDD" id="cd00466">
    <property type="entry name" value="DHQase_II"/>
    <property type="match status" value="1"/>
</dbReference>
<dbReference type="GO" id="GO:0008652">
    <property type="term" value="P:amino acid biosynthetic process"/>
    <property type="evidence" value="ECO:0007669"/>
    <property type="project" value="UniProtKB-KW"/>
</dbReference>
<feature type="active site" description="Proton donor" evidence="8 9">
    <location>
        <position position="101"/>
    </location>
</feature>
<keyword evidence="7 8" id="KW-0456">Lyase</keyword>
<dbReference type="GO" id="GO:0009073">
    <property type="term" value="P:aromatic amino acid family biosynthetic process"/>
    <property type="evidence" value="ECO:0007669"/>
    <property type="project" value="UniProtKB-KW"/>
</dbReference>
<dbReference type="InterPro" id="IPR036441">
    <property type="entry name" value="DHquinase_II_sf"/>
</dbReference>
<dbReference type="SUPFAM" id="SSF52304">
    <property type="entry name" value="Type II 3-dehydroquinate dehydratase"/>
    <property type="match status" value="1"/>
</dbReference>
<gene>
    <name evidence="8" type="primary">aroQ</name>
    <name evidence="12" type="ORF">AVDCRST_MAG34-2919</name>
</gene>
<feature type="binding site" evidence="8 10">
    <location>
        <begin position="102"/>
        <end position="103"/>
    </location>
    <ligand>
        <name>substrate</name>
    </ligand>
</feature>
<keyword evidence="6 8" id="KW-0057">Aromatic amino acid biosynthesis</keyword>
<feature type="binding site" evidence="8 10">
    <location>
        <position position="81"/>
    </location>
    <ligand>
        <name>substrate</name>
    </ligand>
</feature>
<sequence>MTRSVYVLNGPNLDLLGRRDPVVYGTATLADVEELCRQEADRLGLRLVFRQSNHEGELIDWVHEAFDVGAAVVGNFGAYTHTSIALMDALEVLEAPVVEVHISDIHAREEFRRHSFVGLVADDAVVGQGVEGYRIAIRRVAELLGAGAPDENGPTTR</sequence>
<dbReference type="PANTHER" id="PTHR21272">
    <property type="entry name" value="CATABOLIC 3-DEHYDROQUINASE"/>
    <property type="match status" value="1"/>
</dbReference>
<feature type="binding site" evidence="8 10">
    <location>
        <position position="112"/>
    </location>
    <ligand>
        <name>substrate</name>
    </ligand>
</feature>
<evidence type="ECO:0000256" key="8">
    <source>
        <dbReference type="HAMAP-Rule" id="MF_00169"/>
    </source>
</evidence>
<protein>
    <recommendedName>
        <fullName evidence="5 8">3-dehydroquinate dehydratase</fullName>
        <shortName evidence="8">3-dehydroquinase</shortName>
        <ecNumber evidence="5 8">4.2.1.10</ecNumber>
    </recommendedName>
    <alternativeName>
        <fullName evidence="8">Type II DHQase</fullName>
    </alternativeName>
</protein>
<reference evidence="12" key="1">
    <citation type="submission" date="2020-02" db="EMBL/GenBank/DDBJ databases">
        <authorList>
            <person name="Meier V. D."/>
        </authorList>
    </citation>
    <scope>NUCLEOTIDE SEQUENCE</scope>
    <source>
        <strain evidence="12">AVDCRST_MAG34</strain>
    </source>
</reference>
<proteinExistence type="inferred from homology"/>
<dbReference type="InterPro" id="IPR018509">
    <property type="entry name" value="DHquinase_II_CS"/>
</dbReference>
<dbReference type="HAMAP" id="MF_00169">
    <property type="entry name" value="AroQ"/>
    <property type="match status" value="1"/>
</dbReference>
<keyword evidence="8" id="KW-0028">Amino-acid biosynthesis</keyword>
<feature type="active site" description="Proton acceptor" evidence="8 9">
    <location>
        <position position="24"/>
    </location>
</feature>
<accession>A0A6J4MSR4</accession>
<evidence type="ECO:0000256" key="9">
    <source>
        <dbReference type="PIRSR" id="PIRSR001399-1"/>
    </source>
</evidence>
<evidence type="ECO:0000256" key="2">
    <source>
        <dbReference type="ARBA" id="ARBA00004902"/>
    </source>
</evidence>
<organism evidence="12">
    <name type="scientific">uncultured Nocardioidaceae bacterium</name>
    <dbReference type="NCBI Taxonomy" id="253824"/>
    <lineage>
        <taxon>Bacteria</taxon>
        <taxon>Bacillati</taxon>
        <taxon>Actinomycetota</taxon>
        <taxon>Actinomycetes</taxon>
        <taxon>Propionibacteriales</taxon>
        <taxon>Nocardioidaceae</taxon>
        <taxon>environmental samples</taxon>
    </lineage>
</organism>
<evidence type="ECO:0000313" key="12">
    <source>
        <dbReference type="EMBL" id="CAA9365605.1"/>
    </source>
</evidence>
<dbReference type="InterPro" id="IPR001874">
    <property type="entry name" value="DHquinase_II"/>
</dbReference>
<dbReference type="GO" id="GO:0003855">
    <property type="term" value="F:3-dehydroquinate dehydratase activity"/>
    <property type="evidence" value="ECO:0007669"/>
    <property type="project" value="UniProtKB-UniRule"/>
</dbReference>
<dbReference type="Gene3D" id="3.40.50.9100">
    <property type="entry name" value="Dehydroquinase, class II"/>
    <property type="match status" value="1"/>
</dbReference>
<dbReference type="Pfam" id="PF01220">
    <property type="entry name" value="DHquinase_II"/>
    <property type="match status" value="1"/>
</dbReference>
<dbReference type="UniPathway" id="UPA00053">
    <property type="reaction ID" value="UER00086"/>
</dbReference>
<dbReference type="NCBIfam" id="NF003807">
    <property type="entry name" value="PRK05395.1-4"/>
    <property type="match status" value="1"/>
</dbReference>
<evidence type="ECO:0000256" key="6">
    <source>
        <dbReference type="ARBA" id="ARBA00023141"/>
    </source>
</evidence>
<comment type="similarity">
    <text evidence="3 8">Belongs to the type-II 3-dehydroquinase family.</text>
</comment>
<dbReference type="NCBIfam" id="NF003805">
    <property type="entry name" value="PRK05395.1-2"/>
    <property type="match status" value="1"/>
</dbReference>
<dbReference type="GO" id="GO:0009423">
    <property type="term" value="P:chorismate biosynthetic process"/>
    <property type="evidence" value="ECO:0007669"/>
    <property type="project" value="UniProtKB-UniRule"/>
</dbReference>
<dbReference type="NCBIfam" id="TIGR01088">
    <property type="entry name" value="aroQ"/>
    <property type="match status" value="1"/>
</dbReference>
<feature type="binding site" evidence="8 10">
    <location>
        <position position="75"/>
    </location>
    <ligand>
        <name>substrate</name>
    </ligand>
</feature>
<name>A0A6J4MSR4_9ACTN</name>
<dbReference type="PIRSF" id="PIRSF001399">
    <property type="entry name" value="DHquinase_II"/>
    <property type="match status" value="1"/>
</dbReference>
<evidence type="ECO:0000256" key="11">
    <source>
        <dbReference type="PIRSR" id="PIRSR001399-3"/>
    </source>
</evidence>